<comment type="caution">
    <text evidence="3">The sequence shown here is derived from an EMBL/GenBank/DDBJ whole genome shotgun (WGS) entry which is preliminary data.</text>
</comment>
<organism evidence="3 4">
    <name type="scientific">Allacma fusca</name>
    <dbReference type="NCBI Taxonomy" id="39272"/>
    <lineage>
        <taxon>Eukaryota</taxon>
        <taxon>Metazoa</taxon>
        <taxon>Ecdysozoa</taxon>
        <taxon>Arthropoda</taxon>
        <taxon>Hexapoda</taxon>
        <taxon>Collembola</taxon>
        <taxon>Symphypleona</taxon>
        <taxon>Sminthuridae</taxon>
        <taxon>Allacma</taxon>
    </lineage>
</organism>
<protein>
    <submittedName>
        <fullName evidence="3">Uncharacterized protein</fullName>
    </submittedName>
</protein>
<feature type="non-terminal residue" evidence="3">
    <location>
        <position position="1"/>
    </location>
</feature>
<accession>A0A8J2JNU2</accession>
<gene>
    <name evidence="3" type="ORF">AFUS01_LOCUS13129</name>
</gene>
<feature type="signal peptide" evidence="2">
    <location>
        <begin position="1"/>
        <end position="16"/>
    </location>
</feature>
<sequence>MKFIIFTGLCLGLVSAQYPPNPPPGAWGGGNRPSGYPKQPQPPGRPSPFSALSGVLPGAPGSSGVNAPPSYDDPIPQIP</sequence>
<reference evidence="3" key="1">
    <citation type="submission" date="2021-06" db="EMBL/GenBank/DDBJ databases">
        <authorList>
            <person name="Hodson N. C."/>
            <person name="Mongue J. A."/>
            <person name="Jaron S. K."/>
        </authorList>
    </citation>
    <scope>NUCLEOTIDE SEQUENCE</scope>
</reference>
<evidence type="ECO:0000313" key="4">
    <source>
        <dbReference type="Proteomes" id="UP000708208"/>
    </source>
</evidence>
<dbReference type="AlphaFoldDB" id="A0A8J2JNU2"/>
<evidence type="ECO:0000256" key="2">
    <source>
        <dbReference type="SAM" id="SignalP"/>
    </source>
</evidence>
<keyword evidence="4" id="KW-1185">Reference proteome</keyword>
<evidence type="ECO:0000313" key="3">
    <source>
        <dbReference type="EMBL" id="CAG7724087.1"/>
    </source>
</evidence>
<dbReference type="EMBL" id="CAJVCH010105588">
    <property type="protein sequence ID" value="CAG7724087.1"/>
    <property type="molecule type" value="Genomic_DNA"/>
</dbReference>
<feature type="chain" id="PRO_5035173699" evidence="2">
    <location>
        <begin position="17"/>
        <end position="79"/>
    </location>
</feature>
<proteinExistence type="predicted"/>
<evidence type="ECO:0000256" key="1">
    <source>
        <dbReference type="SAM" id="MobiDB-lite"/>
    </source>
</evidence>
<dbReference type="Proteomes" id="UP000708208">
    <property type="component" value="Unassembled WGS sequence"/>
</dbReference>
<name>A0A8J2JNU2_9HEXA</name>
<feature type="region of interest" description="Disordered" evidence="1">
    <location>
        <begin position="20"/>
        <end position="79"/>
    </location>
</feature>
<keyword evidence="2" id="KW-0732">Signal</keyword>